<dbReference type="Proteomes" id="UP000663722">
    <property type="component" value="Chromosome"/>
</dbReference>
<evidence type="ECO:0000313" key="2">
    <source>
        <dbReference type="Proteomes" id="UP000663722"/>
    </source>
</evidence>
<gene>
    <name evidence="1" type="ORF">dnm_097600</name>
</gene>
<keyword evidence="2" id="KW-1185">Reference proteome</keyword>
<name>A0A975GU22_9BACT</name>
<reference evidence="1" key="1">
    <citation type="journal article" date="2021" name="Microb. Physiol.">
        <title>Proteogenomic Insights into the Physiology of Marine, Sulfate-Reducing, Filamentous Desulfonema limicola and Desulfonema magnum.</title>
        <authorList>
            <person name="Schnaars V."/>
            <person name="Wohlbrand L."/>
            <person name="Scheve S."/>
            <person name="Hinrichs C."/>
            <person name="Reinhardt R."/>
            <person name="Rabus R."/>
        </authorList>
    </citation>
    <scope>NUCLEOTIDE SEQUENCE</scope>
    <source>
        <strain evidence="1">4be13</strain>
    </source>
</reference>
<dbReference type="KEGG" id="dmm:dnm_097600"/>
<accession>A0A975GU22</accession>
<dbReference type="AlphaFoldDB" id="A0A975GU22"/>
<evidence type="ECO:0000313" key="1">
    <source>
        <dbReference type="EMBL" id="QTA93656.1"/>
    </source>
</evidence>
<organism evidence="1 2">
    <name type="scientific">Desulfonema magnum</name>
    <dbReference type="NCBI Taxonomy" id="45655"/>
    <lineage>
        <taxon>Bacteria</taxon>
        <taxon>Pseudomonadati</taxon>
        <taxon>Thermodesulfobacteriota</taxon>
        <taxon>Desulfobacteria</taxon>
        <taxon>Desulfobacterales</taxon>
        <taxon>Desulfococcaceae</taxon>
        <taxon>Desulfonema</taxon>
    </lineage>
</organism>
<dbReference type="EMBL" id="CP061800">
    <property type="protein sequence ID" value="QTA93656.1"/>
    <property type="molecule type" value="Genomic_DNA"/>
</dbReference>
<protein>
    <submittedName>
        <fullName evidence="1">Uncharacterized protein</fullName>
    </submittedName>
</protein>
<sequence length="47" mass="5485">MFFRRRKNKIFALRSRSEVPESAALRPGDSVQYIIRSAKNVFSQAQK</sequence>
<proteinExistence type="predicted"/>